<sequence length="212" mass="23718">MSRIVFVSGWAGYPELFPQVSALTEFVTPFHDGSETEVVERLRQGGEVLMAWSTGAHLVLKHRQDLFPRWRRVVLLSPFMNFCVHVPRNTVEQMRDTIMNEGPKRTVRAFWRNCTAPKVTFDHDDDSRALADGLDYLLDSSALIEPGESGANVRIVHGVDDVIVPPSAASDVSSLLSGSWLSLMAYGHYPSEDLLLGILYEETGRNAFQPSR</sequence>
<name>A0A2Z6AXU2_9BACT</name>
<dbReference type="AlphaFoldDB" id="A0A2Z6AXU2"/>
<organism evidence="1 2">
    <name type="scientific">Desulfovibrio ferrophilus</name>
    <dbReference type="NCBI Taxonomy" id="241368"/>
    <lineage>
        <taxon>Bacteria</taxon>
        <taxon>Pseudomonadati</taxon>
        <taxon>Thermodesulfobacteriota</taxon>
        <taxon>Desulfovibrionia</taxon>
        <taxon>Desulfovibrionales</taxon>
        <taxon>Desulfovibrionaceae</taxon>
        <taxon>Desulfovibrio</taxon>
    </lineage>
</organism>
<dbReference type="RefSeq" id="WP_172961656.1">
    <property type="nucleotide sequence ID" value="NZ_AP017378.1"/>
</dbReference>
<dbReference type="Gene3D" id="3.40.50.1820">
    <property type="entry name" value="alpha/beta hydrolase"/>
    <property type="match status" value="1"/>
</dbReference>
<accession>A0A2Z6AXU2</accession>
<gene>
    <name evidence="1" type="ORF">DFE_1333</name>
</gene>
<protein>
    <submittedName>
        <fullName evidence="1">Uncharacterized protein</fullName>
    </submittedName>
</protein>
<dbReference type="EMBL" id="AP017378">
    <property type="protein sequence ID" value="BBD08059.1"/>
    <property type="molecule type" value="Genomic_DNA"/>
</dbReference>
<evidence type="ECO:0000313" key="1">
    <source>
        <dbReference type="EMBL" id="BBD08059.1"/>
    </source>
</evidence>
<proteinExistence type="predicted"/>
<evidence type="ECO:0000313" key="2">
    <source>
        <dbReference type="Proteomes" id="UP000269883"/>
    </source>
</evidence>
<dbReference type="KEGG" id="dfl:DFE_1333"/>
<keyword evidence="2" id="KW-1185">Reference proteome</keyword>
<dbReference type="InterPro" id="IPR029058">
    <property type="entry name" value="AB_hydrolase_fold"/>
</dbReference>
<reference evidence="1 2" key="1">
    <citation type="journal article" date="2018" name="Sci. Adv.">
        <title>Multi-heme cytochromes provide a pathway for survival in energy-limited environments.</title>
        <authorList>
            <person name="Deng X."/>
            <person name="Dohmae N."/>
            <person name="Nealson K.H."/>
            <person name="Hashimoto K."/>
            <person name="Okamoto A."/>
        </authorList>
    </citation>
    <scope>NUCLEOTIDE SEQUENCE [LARGE SCALE GENOMIC DNA]</scope>
    <source>
        <strain evidence="1 2">IS5</strain>
    </source>
</reference>
<dbReference type="SUPFAM" id="SSF53474">
    <property type="entry name" value="alpha/beta-Hydrolases"/>
    <property type="match status" value="1"/>
</dbReference>
<dbReference type="Proteomes" id="UP000269883">
    <property type="component" value="Chromosome"/>
</dbReference>